<evidence type="ECO:0000313" key="3">
    <source>
        <dbReference type="Proteomes" id="UP000053660"/>
    </source>
</evidence>
<accession>A0A0B1S6M1</accession>
<dbReference type="InterPro" id="IPR008569">
    <property type="entry name" value="DUF851"/>
</dbReference>
<evidence type="ECO:0000256" key="1">
    <source>
        <dbReference type="SAM" id="MobiDB-lite"/>
    </source>
</evidence>
<dbReference type="EMBL" id="KN604581">
    <property type="protein sequence ID" value="KHJ79536.1"/>
    <property type="molecule type" value="Genomic_DNA"/>
</dbReference>
<evidence type="ECO:0000313" key="2">
    <source>
        <dbReference type="EMBL" id="KHJ79536.1"/>
    </source>
</evidence>
<reference evidence="2 3" key="1">
    <citation type="submission" date="2014-03" db="EMBL/GenBank/DDBJ databases">
        <title>Draft genome of the hookworm Oesophagostomum dentatum.</title>
        <authorList>
            <person name="Mitreva M."/>
        </authorList>
    </citation>
    <scope>NUCLEOTIDE SEQUENCE [LARGE SCALE GENOMIC DNA]</scope>
    <source>
        <strain evidence="2 3">OD-Hann</strain>
    </source>
</reference>
<feature type="compositionally biased region" description="Basic and acidic residues" evidence="1">
    <location>
        <begin position="1"/>
        <end position="21"/>
    </location>
</feature>
<proteinExistence type="predicted"/>
<organism evidence="2 3">
    <name type="scientific">Oesophagostomum dentatum</name>
    <name type="common">Nodular worm</name>
    <dbReference type="NCBI Taxonomy" id="61180"/>
    <lineage>
        <taxon>Eukaryota</taxon>
        <taxon>Metazoa</taxon>
        <taxon>Ecdysozoa</taxon>
        <taxon>Nematoda</taxon>
        <taxon>Chromadorea</taxon>
        <taxon>Rhabditida</taxon>
        <taxon>Rhabditina</taxon>
        <taxon>Rhabditomorpha</taxon>
        <taxon>Strongyloidea</taxon>
        <taxon>Strongylidae</taxon>
        <taxon>Oesophagostomum</taxon>
    </lineage>
</organism>
<dbReference type="Proteomes" id="UP000053660">
    <property type="component" value="Unassembled WGS sequence"/>
</dbReference>
<sequence>MDQSKEDDRRPSPRGQSRTDSEDTPSEDASHEEPRYGKMFMKRLAKQLKSPSLYQKGAMKLAEKVKLRKPLCAKSREGLTSDEITYPLSYESEEVKAEKKKKMSFEDVNRNFSRETTATLSYDTCARVAKLKGIKVPRLPHSRMPIVKGNKNNNNNLFINNMPFWWSPNTSDITDEELVMNANVIIDAIENRLKLTPMPDIEIILDPVEDVSVLQERDAMCFTKDIIFSNTVRSMVNLNELSLRELHERSSRKFRKKNFPLHLSKEDPEILEFVEPKHCTFYSRDDTSFMVRKEFTPTKRGRYSKECDWF</sequence>
<feature type="region of interest" description="Disordered" evidence="1">
    <location>
        <begin position="1"/>
        <end position="37"/>
    </location>
</feature>
<gene>
    <name evidence="2" type="ORF">OESDEN_20815</name>
</gene>
<name>A0A0B1S6M1_OESDE</name>
<dbReference type="OrthoDB" id="5867859at2759"/>
<dbReference type="Pfam" id="PF05867">
    <property type="entry name" value="DUF851"/>
    <property type="match status" value="1"/>
</dbReference>
<protein>
    <submittedName>
        <fullName evidence="2">Uncharacterized protein</fullName>
    </submittedName>
</protein>
<keyword evidence="3" id="KW-1185">Reference proteome</keyword>
<dbReference type="AlphaFoldDB" id="A0A0B1S6M1"/>